<keyword evidence="2" id="KW-0479">Metal-binding</keyword>
<name>A0ABT0KJT0_9GAMM</name>
<evidence type="ECO:0000256" key="5">
    <source>
        <dbReference type="PIRNR" id="PIRNR038994"/>
    </source>
</evidence>
<evidence type="ECO:0000313" key="8">
    <source>
        <dbReference type="Proteomes" id="UP001202134"/>
    </source>
</evidence>
<comment type="catalytic activity">
    <reaction evidence="5">
        <text>N-acetyl-D-glucosamine 6-phosphate + H2O = D-glucosamine 6-phosphate + acetate</text>
        <dbReference type="Rhea" id="RHEA:22936"/>
        <dbReference type="ChEBI" id="CHEBI:15377"/>
        <dbReference type="ChEBI" id="CHEBI:30089"/>
        <dbReference type="ChEBI" id="CHEBI:57513"/>
        <dbReference type="ChEBI" id="CHEBI:58725"/>
        <dbReference type="EC" id="3.5.1.25"/>
    </reaction>
</comment>
<dbReference type="EMBL" id="JAKIKU010000001">
    <property type="protein sequence ID" value="MCL1044088.1"/>
    <property type="molecule type" value="Genomic_DNA"/>
</dbReference>
<dbReference type="PANTHER" id="PTHR11113:SF14">
    <property type="entry name" value="N-ACETYLGLUCOSAMINE-6-PHOSPHATE DEACETYLASE"/>
    <property type="match status" value="1"/>
</dbReference>
<accession>A0ABT0KJT0</accession>
<dbReference type="InterPro" id="IPR032466">
    <property type="entry name" value="Metal_Hydrolase"/>
</dbReference>
<protein>
    <recommendedName>
        <fullName evidence="5">N-acetylgalactosamine-6-phosphate deacetylase</fullName>
        <ecNumber evidence="5">3.5.1.25</ecNumber>
    </recommendedName>
    <alternativeName>
        <fullName evidence="5">N-acetylglucosamine-6-phosphate deacetylase</fullName>
    </alternativeName>
</protein>
<keyword evidence="4 5" id="KW-0119">Carbohydrate metabolism</keyword>
<dbReference type="PANTHER" id="PTHR11113">
    <property type="entry name" value="N-ACETYLGLUCOSAMINE-6-PHOSPHATE DEACETYLASE"/>
    <property type="match status" value="1"/>
</dbReference>
<keyword evidence="8" id="KW-1185">Reference proteome</keyword>
<keyword evidence="3 5" id="KW-0378">Hydrolase</keyword>
<feature type="domain" description="Amidohydrolase-related" evidence="6">
    <location>
        <begin position="60"/>
        <end position="385"/>
    </location>
</feature>
<evidence type="ECO:0000256" key="3">
    <source>
        <dbReference type="ARBA" id="ARBA00022801"/>
    </source>
</evidence>
<evidence type="ECO:0000256" key="4">
    <source>
        <dbReference type="ARBA" id="ARBA00023277"/>
    </source>
</evidence>
<dbReference type="Gene3D" id="3.20.20.140">
    <property type="entry name" value="Metal-dependent hydrolases"/>
    <property type="match status" value="1"/>
</dbReference>
<dbReference type="SUPFAM" id="SSF51338">
    <property type="entry name" value="Composite domain of metallo-dependent hydrolases"/>
    <property type="match status" value="1"/>
</dbReference>
<comment type="caution">
    <text evidence="7">The sequence shown here is derived from an EMBL/GenBank/DDBJ whole genome shotgun (WGS) entry which is preliminary data.</text>
</comment>
<dbReference type="Pfam" id="PF01979">
    <property type="entry name" value="Amidohydro_1"/>
    <property type="match status" value="1"/>
</dbReference>
<dbReference type="InterPro" id="IPR003764">
    <property type="entry name" value="GlcNAc_6-P_deAcase"/>
</dbReference>
<dbReference type="SUPFAM" id="SSF51556">
    <property type="entry name" value="Metallo-dependent hydrolases"/>
    <property type="match status" value="1"/>
</dbReference>
<sequence>MKQTLIVDKYFDGEQFQPRAAITVENGVISAINHIADTGLDLQLVDEYALENVTHLQGKLVPGFVDVQVNGGGGALFNAQPTLDCIKTIGAAHSKFGTTGFLPTLITDKVEVMAKAADAVAEAIASKTVGVLGIHFEGPHLSVPKKGVHPQSFIRTISDEELAIFARKDLGIKVVTLAPENVSAEVIKILVSHDVKVCLGHSNADYDTVVAALEAGADGFTHLFNAMSGFGSREPGMVGAALESEHAWCGLIVDGHHVHSATAKVAINAKPQGKVMLVTDAMPPVGMDDNASFELFGTEVIRQGDRLNAKSGELAGCVLDMVGAVNNSVSMLGLSHEEALRMASLYPAQYLNKTELGKIAVGQQADFVLLNSQQTVSQTYIKGELIYSDVAYTESNVQGV</sequence>
<evidence type="ECO:0000313" key="7">
    <source>
        <dbReference type="EMBL" id="MCL1044088.1"/>
    </source>
</evidence>
<dbReference type="PIRSF" id="PIRSF038994">
    <property type="entry name" value="NagA"/>
    <property type="match status" value="1"/>
</dbReference>
<dbReference type="Proteomes" id="UP001202134">
    <property type="component" value="Unassembled WGS sequence"/>
</dbReference>
<dbReference type="Gene3D" id="2.30.40.10">
    <property type="entry name" value="Urease, subunit C, domain 1"/>
    <property type="match status" value="1"/>
</dbReference>
<organism evidence="7 8">
    <name type="scientific">Shewanella electrodiphila</name>
    <dbReference type="NCBI Taxonomy" id="934143"/>
    <lineage>
        <taxon>Bacteria</taxon>
        <taxon>Pseudomonadati</taxon>
        <taxon>Pseudomonadota</taxon>
        <taxon>Gammaproteobacteria</taxon>
        <taxon>Alteromonadales</taxon>
        <taxon>Shewanellaceae</taxon>
        <taxon>Shewanella</taxon>
    </lineage>
</organism>
<evidence type="ECO:0000259" key="6">
    <source>
        <dbReference type="Pfam" id="PF01979"/>
    </source>
</evidence>
<dbReference type="RefSeq" id="WP_248954561.1">
    <property type="nucleotide sequence ID" value="NZ_JAKIKU010000001.1"/>
</dbReference>
<comment type="similarity">
    <text evidence="1 5">Belongs to the metallo-dependent hydrolases superfamily. NagA family.</text>
</comment>
<reference evidence="7 8" key="1">
    <citation type="submission" date="2022-01" db="EMBL/GenBank/DDBJ databases">
        <title>Whole genome-based taxonomy of the Shewanellaceae.</title>
        <authorList>
            <person name="Martin-Rodriguez A.J."/>
        </authorList>
    </citation>
    <scope>NUCLEOTIDE SEQUENCE [LARGE SCALE GENOMIC DNA]</scope>
    <source>
        <strain evidence="7 8">DSM 24955</strain>
    </source>
</reference>
<dbReference type="NCBIfam" id="TIGR00221">
    <property type="entry name" value="nagA"/>
    <property type="match status" value="1"/>
</dbReference>
<evidence type="ECO:0000256" key="2">
    <source>
        <dbReference type="ARBA" id="ARBA00022723"/>
    </source>
</evidence>
<dbReference type="GO" id="GO:0008448">
    <property type="term" value="F:N-acetylglucosamine-6-phosphate deacetylase activity"/>
    <property type="evidence" value="ECO:0007669"/>
    <property type="project" value="UniProtKB-EC"/>
</dbReference>
<proteinExistence type="inferred from homology"/>
<dbReference type="CDD" id="cd00854">
    <property type="entry name" value="NagA"/>
    <property type="match status" value="1"/>
</dbReference>
<dbReference type="InterPro" id="IPR006680">
    <property type="entry name" value="Amidohydro-rel"/>
</dbReference>
<gene>
    <name evidence="7" type="primary">nagA</name>
    <name evidence="7" type="ORF">L2737_01900</name>
</gene>
<dbReference type="InterPro" id="IPR011059">
    <property type="entry name" value="Metal-dep_hydrolase_composite"/>
</dbReference>
<dbReference type="EC" id="3.5.1.25" evidence="5"/>
<evidence type="ECO:0000256" key="1">
    <source>
        <dbReference type="ARBA" id="ARBA00010716"/>
    </source>
</evidence>